<dbReference type="SUPFAM" id="SSF51735">
    <property type="entry name" value="NAD(P)-binding Rossmann-fold domains"/>
    <property type="match status" value="1"/>
</dbReference>
<evidence type="ECO:0000259" key="3">
    <source>
        <dbReference type="SMART" id="SM00822"/>
    </source>
</evidence>
<organism evidence="4 6">
    <name type="scientific">Limosilactobacillus agrestis</name>
    <dbReference type="NCBI Taxonomy" id="2759748"/>
    <lineage>
        <taxon>Bacteria</taxon>
        <taxon>Bacillati</taxon>
        <taxon>Bacillota</taxon>
        <taxon>Bacilli</taxon>
        <taxon>Lactobacillales</taxon>
        <taxon>Lactobacillaceae</taxon>
        <taxon>Limosilactobacillus</taxon>
    </lineage>
</organism>
<evidence type="ECO:0000256" key="2">
    <source>
        <dbReference type="ARBA" id="ARBA00023002"/>
    </source>
</evidence>
<evidence type="ECO:0000313" key="6">
    <source>
        <dbReference type="Proteomes" id="UP000534578"/>
    </source>
</evidence>
<sequence length="244" mass="26158">MELKNKVVFITGSTRGIGAAIALEFAKAGSRLILNGRQTELPTELKSQLTAINADFQYLAGDIADENSVKKLGSEAWKAYNGIDILVNNAGITNDKLMMGMKTSDFDSVINVNLRGSFMVTQPIFRKMLKNRSGCIINLASVVGIHGNMGQANYAASKAGIIGLTKTVAQEGALRGIRCNAIAPGMINSDMTAGLSERVKEQILNRIPLHRLGEPNNIAKTAKFIAENDYLTGQTIVVDGGMTI</sequence>
<dbReference type="GO" id="GO:0032787">
    <property type="term" value="P:monocarboxylic acid metabolic process"/>
    <property type="evidence" value="ECO:0007669"/>
    <property type="project" value="UniProtKB-ARBA"/>
</dbReference>
<proteinExistence type="inferred from homology"/>
<keyword evidence="7" id="KW-1185">Reference proteome</keyword>
<dbReference type="Gene3D" id="3.40.50.720">
    <property type="entry name" value="NAD(P)-binding Rossmann-like Domain"/>
    <property type="match status" value="1"/>
</dbReference>
<comment type="similarity">
    <text evidence="1">Belongs to the short-chain dehydrogenases/reductases (SDR) family.</text>
</comment>
<dbReference type="NCBIfam" id="NF009466">
    <property type="entry name" value="PRK12826.1-2"/>
    <property type="match status" value="1"/>
</dbReference>
<dbReference type="GO" id="GO:0016491">
    <property type="term" value="F:oxidoreductase activity"/>
    <property type="evidence" value="ECO:0007669"/>
    <property type="project" value="UniProtKB-KW"/>
</dbReference>
<dbReference type="PROSITE" id="PS00061">
    <property type="entry name" value="ADH_SHORT"/>
    <property type="match status" value="1"/>
</dbReference>
<dbReference type="InterPro" id="IPR050259">
    <property type="entry name" value="SDR"/>
</dbReference>
<dbReference type="PRINTS" id="PR00080">
    <property type="entry name" value="SDRFAMILY"/>
</dbReference>
<dbReference type="EMBL" id="JACIVE010000062">
    <property type="protein sequence ID" value="MBB1096049.1"/>
    <property type="molecule type" value="Genomic_DNA"/>
</dbReference>
<dbReference type="InterPro" id="IPR020904">
    <property type="entry name" value="Sc_DH/Rdtase_CS"/>
</dbReference>
<feature type="domain" description="Ketoreductase" evidence="3">
    <location>
        <begin position="6"/>
        <end position="185"/>
    </location>
</feature>
<protein>
    <submittedName>
        <fullName evidence="4">3-oxoacyl-ACP reductase FabG</fullName>
    </submittedName>
</protein>
<evidence type="ECO:0000313" key="4">
    <source>
        <dbReference type="EMBL" id="MBB1096049.1"/>
    </source>
</evidence>
<dbReference type="Proteomes" id="UP001199710">
    <property type="component" value="Unassembled WGS sequence"/>
</dbReference>
<evidence type="ECO:0000313" key="7">
    <source>
        <dbReference type="Proteomes" id="UP001199710"/>
    </source>
</evidence>
<gene>
    <name evidence="4" type="ORF">H5R92_07680</name>
    <name evidence="5" type="ORF">LTY36_08405</name>
</gene>
<accession>A0A7W3UI63</accession>
<dbReference type="InterPro" id="IPR057326">
    <property type="entry name" value="KR_dom"/>
</dbReference>
<evidence type="ECO:0000313" key="5">
    <source>
        <dbReference type="EMBL" id="MCD7131209.1"/>
    </source>
</evidence>
<dbReference type="FunFam" id="3.40.50.720:FF:000173">
    <property type="entry name" value="3-oxoacyl-[acyl-carrier protein] reductase"/>
    <property type="match status" value="1"/>
</dbReference>
<dbReference type="PRINTS" id="PR00081">
    <property type="entry name" value="GDHRDH"/>
</dbReference>
<name>A0A7W3UI63_9LACO</name>
<dbReference type="RefSeq" id="WP_182578908.1">
    <property type="nucleotide sequence ID" value="NZ_JACIVE010000062.1"/>
</dbReference>
<dbReference type="Proteomes" id="UP000534578">
    <property type="component" value="Unassembled WGS sequence"/>
</dbReference>
<comment type="caution">
    <text evidence="4">The sequence shown here is derived from an EMBL/GenBank/DDBJ whole genome shotgun (WGS) entry which is preliminary data.</text>
</comment>
<dbReference type="SMART" id="SM00822">
    <property type="entry name" value="PKS_KR"/>
    <property type="match status" value="1"/>
</dbReference>
<dbReference type="PANTHER" id="PTHR42879:SF2">
    <property type="entry name" value="3-OXOACYL-[ACYL-CARRIER-PROTEIN] REDUCTASE FABG"/>
    <property type="match status" value="1"/>
</dbReference>
<dbReference type="InterPro" id="IPR036291">
    <property type="entry name" value="NAD(P)-bd_dom_sf"/>
</dbReference>
<dbReference type="PANTHER" id="PTHR42879">
    <property type="entry name" value="3-OXOACYL-(ACYL-CARRIER-PROTEIN) REDUCTASE"/>
    <property type="match status" value="1"/>
</dbReference>
<reference evidence="5 7" key="2">
    <citation type="submission" date="2021-12" db="EMBL/GenBank/DDBJ databases">
        <title>A phylogenomic analysis of Limosilactobacillus reuteri reveals ancient and stable evolutionary relationships with rodents and birds and zoonotic transmission to humans.</title>
        <authorList>
            <person name="Li F."/>
            <person name="Li X."/>
            <person name="Cheng C."/>
            <person name="Tollenaar S."/>
            <person name="Zhang J.S."/>
            <person name="Simpson D."/>
            <person name="Tasseva G."/>
            <person name="Perez-Munoz M.E."/>
            <person name="Frese S."/>
            <person name="Gaenzle M.G."/>
            <person name="Walter J."/>
            <person name="Zheng J."/>
        </authorList>
    </citation>
    <scope>NUCLEOTIDE SEQUENCE [LARGE SCALE GENOMIC DNA]</scope>
    <source>
        <strain evidence="5 7">BG-MG3-B</strain>
    </source>
</reference>
<dbReference type="AlphaFoldDB" id="A0A7W3UI63"/>
<dbReference type="EMBL" id="JAJPDE010000074">
    <property type="protein sequence ID" value="MCD7131209.1"/>
    <property type="molecule type" value="Genomic_DNA"/>
</dbReference>
<reference evidence="4 6" key="1">
    <citation type="submission" date="2020-07" db="EMBL/GenBank/DDBJ databases">
        <title>Description of Limosilactobacillus balticus sp. nov., Limosilactobacillus agrestis sp. nov., Limosilactobacillus albertensis sp. nov., Limosilactobacillus rudii sp. nov., Limosilactobacillus fastidiosus sp. nov., five novel Limosilactobacillus species isolated from the vertebrate gastrointestinal tract, and proposal of 6 subspecies of Limosilactobacillus reuteri adapted to the gastrointestinal tract of specific vertebrate hosts.</title>
        <authorList>
            <person name="Li F."/>
            <person name="Cheng C."/>
            <person name="Zheng J."/>
            <person name="Quevedo R.M."/>
            <person name="Li J."/>
            <person name="Roos S."/>
            <person name="Gaenzle M.G."/>
            <person name="Walter J."/>
        </authorList>
    </citation>
    <scope>NUCLEOTIDE SEQUENCE [LARGE SCALE GENOMIC DNA]</scope>
    <source>
        <strain evidence="4 6">BG-MG3-A</strain>
    </source>
</reference>
<evidence type="ECO:0000256" key="1">
    <source>
        <dbReference type="ARBA" id="ARBA00006484"/>
    </source>
</evidence>
<keyword evidence="2" id="KW-0560">Oxidoreductase</keyword>
<dbReference type="InterPro" id="IPR002347">
    <property type="entry name" value="SDR_fam"/>
</dbReference>
<dbReference type="Pfam" id="PF13561">
    <property type="entry name" value="adh_short_C2"/>
    <property type="match status" value="1"/>
</dbReference>